<keyword evidence="1" id="KW-0472">Membrane</keyword>
<evidence type="ECO:0000256" key="1">
    <source>
        <dbReference type="SAM" id="Phobius"/>
    </source>
</evidence>
<feature type="transmembrane region" description="Helical" evidence="1">
    <location>
        <begin position="280"/>
        <end position="300"/>
    </location>
</feature>
<feature type="transmembrane region" description="Helical" evidence="1">
    <location>
        <begin position="346"/>
        <end position="364"/>
    </location>
</feature>
<reference evidence="2" key="1">
    <citation type="submission" date="2021-01" db="EMBL/GenBank/DDBJ databases">
        <authorList>
            <person name="Li R."/>
            <person name="Bekaert M."/>
        </authorList>
    </citation>
    <scope>NUCLEOTIDE SEQUENCE</scope>
    <source>
        <strain evidence="2">Farmed</strain>
    </source>
</reference>
<feature type="transmembrane region" description="Helical" evidence="1">
    <location>
        <begin position="253"/>
        <end position="273"/>
    </location>
</feature>
<comment type="caution">
    <text evidence="2">The sequence shown here is derived from an EMBL/GenBank/DDBJ whole genome shotgun (WGS) entry which is preliminary data.</text>
</comment>
<accession>A0A812B6W4</accession>
<dbReference type="AlphaFoldDB" id="A0A812B6W4"/>
<keyword evidence="1" id="KW-1133">Transmembrane helix</keyword>
<feature type="transmembrane region" description="Helical" evidence="1">
    <location>
        <begin position="223"/>
        <end position="241"/>
    </location>
</feature>
<evidence type="ECO:0000313" key="3">
    <source>
        <dbReference type="Proteomes" id="UP000597762"/>
    </source>
</evidence>
<keyword evidence="1" id="KW-0812">Transmembrane</keyword>
<evidence type="ECO:0000313" key="2">
    <source>
        <dbReference type="EMBL" id="CAE1170085.1"/>
    </source>
</evidence>
<gene>
    <name evidence="2" type="ORF">SPHA_10945</name>
</gene>
<feature type="transmembrane region" description="Helical" evidence="1">
    <location>
        <begin position="320"/>
        <end position="339"/>
    </location>
</feature>
<proteinExistence type="predicted"/>
<feature type="transmembrane region" description="Helical" evidence="1">
    <location>
        <begin position="404"/>
        <end position="420"/>
    </location>
</feature>
<dbReference type="EMBL" id="CAHIKZ030000358">
    <property type="protein sequence ID" value="CAE1170085.1"/>
    <property type="molecule type" value="Genomic_DNA"/>
</dbReference>
<organism evidence="2 3">
    <name type="scientific">Acanthosepion pharaonis</name>
    <name type="common">Pharaoh cuttlefish</name>
    <name type="synonym">Sepia pharaonis</name>
    <dbReference type="NCBI Taxonomy" id="158019"/>
    <lineage>
        <taxon>Eukaryota</taxon>
        <taxon>Metazoa</taxon>
        <taxon>Spiralia</taxon>
        <taxon>Lophotrochozoa</taxon>
        <taxon>Mollusca</taxon>
        <taxon>Cephalopoda</taxon>
        <taxon>Coleoidea</taxon>
        <taxon>Decapodiformes</taxon>
        <taxon>Sepiida</taxon>
        <taxon>Sepiina</taxon>
        <taxon>Sepiidae</taxon>
        <taxon>Acanthosepion</taxon>
    </lineage>
</organism>
<sequence length="516" mass="59432">MLGHLLLSTERSALQIYHTIAFIQPVRLSWRAFPSVNVDGALLFESRLLIGDRLLITFAHRHLQPPIFYESESLNFSFLLNFCRFFFSSLKLVVQFSLLISKFSSLKEIFSRLTAILSFQTFISFPPLPIPFPPPRFTLPFYFYLFPILPPPTSSLLQALFSLPTPDYLPFLISPSFLFPFVVSLSLRQLLLLLLILHFSFHLFSSHTTTLSELLPPTHSKSASCLNIFSPSFFILLPLFLQLPHYETSPTGYILPHFLFPPPYCSLSLPLFALFSLRQYLLSLFKLSFLSFQSINFSPLSKPFSSYSYSNSFSSPPPPFVFPSIGSWPLILYSNFLSLHLFLPPPFLLVFFLSFFPPLLILFHRVTTFLSLPPISLFISKSFYPDETFLSPVEPLFFLSQTTYPLHITFPLQFFFYPFVTSISPPPQIQPFSIYFTIFPLLQFHFCPVVTFFFSPPSLKPATADSPSRFQYLLLSLFYQVVTFFFPFLSRCFHLPSTTFSFYPVVTPPPSFLLPL</sequence>
<dbReference type="Proteomes" id="UP000597762">
    <property type="component" value="Unassembled WGS sequence"/>
</dbReference>
<keyword evidence="3" id="KW-1185">Reference proteome</keyword>
<name>A0A812B6W4_ACAPH</name>
<feature type="transmembrane region" description="Helical" evidence="1">
    <location>
        <begin position="470"/>
        <end position="489"/>
    </location>
</feature>
<protein>
    <submittedName>
        <fullName evidence="2">Uncharacterized protein</fullName>
    </submittedName>
</protein>
<feature type="transmembrane region" description="Helical" evidence="1">
    <location>
        <begin position="432"/>
        <end position="455"/>
    </location>
</feature>